<accession>A0A7K3WS21</accession>
<dbReference type="EMBL" id="JAAGVY010000013">
    <property type="protein sequence ID" value="NEN23652.1"/>
    <property type="molecule type" value="Genomic_DNA"/>
</dbReference>
<evidence type="ECO:0000313" key="2">
    <source>
        <dbReference type="EMBL" id="NEN23652.1"/>
    </source>
</evidence>
<feature type="transmembrane region" description="Helical" evidence="1">
    <location>
        <begin position="117"/>
        <end position="140"/>
    </location>
</feature>
<dbReference type="RefSeq" id="WP_163285046.1">
    <property type="nucleotide sequence ID" value="NZ_JAAGVY010000013.1"/>
</dbReference>
<organism evidence="2 3">
    <name type="scientific">Cryomorpha ignava</name>
    <dbReference type="NCBI Taxonomy" id="101383"/>
    <lineage>
        <taxon>Bacteria</taxon>
        <taxon>Pseudomonadati</taxon>
        <taxon>Bacteroidota</taxon>
        <taxon>Flavobacteriia</taxon>
        <taxon>Flavobacteriales</taxon>
        <taxon>Cryomorphaceae</taxon>
        <taxon>Cryomorpha</taxon>
    </lineage>
</organism>
<feature type="transmembrane region" description="Helical" evidence="1">
    <location>
        <begin position="90"/>
        <end position="111"/>
    </location>
</feature>
<feature type="transmembrane region" description="Helical" evidence="1">
    <location>
        <begin position="33"/>
        <end position="54"/>
    </location>
</feature>
<keyword evidence="1" id="KW-1133">Transmembrane helix</keyword>
<comment type="caution">
    <text evidence="2">The sequence shown here is derived from an EMBL/GenBank/DDBJ whole genome shotgun (WGS) entry which is preliminary data.</text>
</comment>
<keyword evidence="1" id="KW-0812">Transmembrane</keyword>
<name>A0A7K3WS21_9FLAO</name>
<reference evidence="2 3" key="1">
    <citation type="submission" date="2020-02" db="EMBL/GenBank/DDBJ databases">
        <title>Out from the shadows clarifying the taxonomy of the family Cryomorphaceae and related taxa by utilizing the GTDB taxonomic framework.</title>
        <authorList>
            <person name="Bowman J.P."/>
        </authorList>
    </citation>
    <scope>NUCLEOTIDE SEQUENCE [LARGE SCALE GENOMIC DNA]</scope>
    <source>
        <strain evidence="2 3">QSSC 1-22</strain>
    </source>
</reference>
<dbReference type="AlphaFoldDB" id="A0A7K3WS21"/>
<feature type="transmembrane region" description="Helical" evidence="1">
    <location>
        <begin position="191"/>
        <end position="212"/>
    </location>
</feature>
<feature type="transmembrane region" description="Helical" evidence="1">
    <location>
        <begin position="152"/>
        <end position="171"/>
    </location>
</feature>
<dbReference type="Proteomes" id="UP000486602">
    <property type="component" value="Unassembled WGS sequence"/>
</dbReference>
<keyword evidence="1" id="KW-0472">Membrane</keyword>
<feature type="transmembrane region" description="Helical" evidence="1">
    <location>
        <begin position="6"/>
        <end position="26"/>
    </location>
</feature>
<protein>
    <submittedName>
        <fullName evidence="2">Uncharacterized protein</fullName>
    </submittedName>
</protein>
<feature type="transmembrane region" description="Helical" evidence="1">
    <location>
        <begin position="66"/>
        <end position="83"/>
    </location>
</feature>
<gene>
    <name evidence="2" type="ORF">G3O08_09070</name>
</gene>
<keyword evidence="3" id="KW-1185">Reference proteome</keyword>
<evidence type="ECO:0000256" key="1">
    <source>
        <dbReference type="SAM" id="Phobius"/>
    </source>
</evidence>
<evidence type="ECO:0000313" key="3">
    <source>
        <dbReference type="Proteomes" id="UP000486602"/>
    </source>
</evidence>
<proteinExistence type="predicted"/>
<sequence length="231" mass="26146">MNEILMVRIFIYTISLGASIICLVNFRKLNKSFRWLGIFLLAASLSQITAYALMVTRGSNVDFYNVVILVNIILIFNIFVNINGNRRTKIWLTGIFAFGFLSTLSFVWSGIANQTFSVQGLALMSITVALGALIILFGMMRNPLNSSPLKMGWLWLLMGFLFYYTSTFSYWTATEFTSQVNAKKSLQNVNIVLIIIFYLILLTAIIIQLKFGDANNNPKPRRSIKSSSFLQ</sequence>